<dbReference type="HOGENOM" id="CLU_059535_0_0_11"/>
<dbReference type="KEGG" id="fal:FRAAL0856"/>
<reference evidence="2 3" key="1">
    <citation type="journal article" date="2007" name="Genome Res.">
        <title>Genome characteristics of facultatively symbiotic Frankia sp. strains reflect host range and host plant biogeography.</title>
        <authorList>
            <person name="Normand P."/>
            <person name="Lapierre P."/>
            <person name="Tisa L.S."/>
            <person name="Gogarten J.P."/>
            <person name="Alloisio N."/>
            <person name="Bagnarol E."/>
            <person name="Bassi C.A."/>
            <person name="Berry A.M."/>
            <person name="Bickhart D.M."/>
            <person name="Choisne N."/>
            <person name="Couloux A."/>
            <person name="Cournoyer B."/>
            <person name="Cruveiller S."/>
            <person name="Daubin V."/>
            <person name="Demange N."/>
            <person name="Francino M.P."/>
            <person name="Goltsman E."/>
            <person name="Huang Y."/>
            <person name="Kopp O.R."/>
            <person name="Labarre L."/>
            <person name="Lapidus A."/>
            <person name="Lavire C."/>
            <person name="Marechal J."/>
            <person name="Martinez M."/>
            <person name="Mastronunzio J.E."/>
            <person name="Mullin B.C."/>
            <person name="Niemann J."/>
            <person name="Pujic P."/>
            <person name="Rawnsley T."/>
            <person name="Rouy Z."/>
            <person name="Schenowitz C."/>
            <person name="Sellstedt A."/>
            <person name="Tavares F."/>
            <person name="Tomkins J.P."/>
            <person name="Vallenet D."/>
            <person name="Valverde C."/>
            <person name="Wall L.G."/>
            <person name="Wang Y."/>
            <person name="Medigue C."/>
            <person name="Benson D.R."/>
        </authorList>
    </citation>
    <scope>NUCLEOTIDE SEQUENCE [LARGE SCALE GENOMIC DNA]</scope>
    <source>
        <strain evidence="3">DSM 45986 / CECT 9034 / ACN14a</strain>
    </source>
</reference>
<evidence type="ECO:0000259" key="1">
    <source>
        <dbReference type="Pfam" id="PF00899"/>
    </source>
</evidence>
<dbReference type="EMBL" id="CT573213">
    <property type="protein sequence ID" value="CAJ59524.1"/>
    <property type="molecule type" value="Genomic_DNA"/>
</dbReference>
<gene>
    <name evidence="2" type="ordered locus">FRAAL0856</name>
</gene>
<dbReference type="InterPro" id="IPR045886">
    <property type="entry name" value="ThiF/MoeB/HesA"/>
</dbReference>
<dbReference type="GO" id="GO:0016779">
    <property type="term" value="F:nucleotidyltransferase activity"/>
    <property type="evidence" value="ECO:0007669"/>
    <property type="project" value="TreeGrafter"/>
</dbReference>
<feature type="domain" description="THIF-type NAD/FAD binding fold" evidence="1">
    <location>
        <begin position="32"/>
        <end position="234"/>
    </location>
</feature>
<dbReference type="OrthoDB" id="9204719at2"/>
<evidence type="ECO:0000313" key="2">
    <source>
        <dbReference type="EMBL" id="CAJ59524.1"/>
    </source>
</evidence>
<dbReference type="AlphaFoldDB" id="Q0RSD9"/>
<dbReference type="STRING" id="326424.FRAAL0856"/>
<dbReference type="PANTHER" id="PTHR10953:SF102">
    <property type="entry name" value="ADENYLYLTRANSFERASE AND SULFURTRANSFERASE MOCS3"/>
    <property type="match status" value="1"/>
</dbReference>
<dbReference type="GO" id="GO:0008641">
    <property type="term" value="F:ubiquitin-like modifier activating enzyme activity"/>
    <property type="evidence" value="ECO:0007669"/>
    <property type="project" value="InterPro"/>
</dbReference>
<keyword evidence="3" id="KW-1185">Reference proteome</keyword>
<dbReference type="eggNOG" id="COG0476">
    <property type="taxonomic scope" value="Bacteria"/>
</dbReference>
<dbReference type="RefSeq" id="WP_011602090.1">
    <property type="nucleotide sequence ID" value="NC_008278.1"/>
</dbReference>
<dbReference type="Gene3D" id="3.40.50.720">
    <property type="entry name" value="NAD(P)-binding Rossmann-like Domain"/>
    <property type="match status" value="1"/>
</dbReference>
<dbReference type="GO" id="GO:0005737">
    <property type="term" value="C:cytoplasm"/>
    <property type="evidence" value="ECO:0007669"/>
    <property type="project" value="TreeGrafter"/>
</dbReference>
<dbReference type="Pfam" id="PF00899">
    <property type="entry name" value="ThiF"/>
    <property type="match status" value="1"/>
</dbReference>
<dbReference type="InterPro" id="IPR035985">
    <property type="entry name" value="Ubiquitin-activating_enz"/>
</dbReference>
<dbReference type="GO" id="GO:0032446">
    <property type="term" value="P:protein modification by small protein conjugation"/>
    <property type="evidence" value="ECO:0007669"/>
    <property type="project" value="TreeGrafter"/>
</dbReference>
<evidence type="ECO:0000313" key="3">
    <source>
        <dbReference type="Proteomes" id="UP000000657"/>
    </source>
</evidence>
<sequence>MTLAQPRRRIPDPRDRNARLAWLDGWWDRSTVHLARVAVVGVGALGNEILKNLALLDFRQVTIIDRDTVERSNLSRSVLFRPRHEGQPKVTAAADTLADLNPALRVDALHADVVHETGLGHLRGQDVILAGLDSRRVRWWLNRTARALGVPWVEGATQGPHGHAMAFLPGAGPCYECTFTDQDWRALDDVASCRQLALDAAVRGRVATSPTAASIVAAAQVHLAMDLLHGRPVVGGRSLLVNLEAPDLMVSGRPENPACEAHTRFEPVLDTALSARTATVGDLLAAAAPTVGEPATVELRWDSVWEFDCAGCGRTSPVRRARGLVPHSTATCPDCGAERRPVFRHRLGAEDAGLSLAAVGIPPLDVVEVRGPAGSAWLELAGDRAEAVPTGTDRDSHP</sequence>
<name>Q0RSD9_FRAAA</name>
<proteinExistence type="predicted"/>
<dbReference type="InterPro" id="IPR000594">
    <property type="entry name" value="ThiF_NAD_FAD-bd"/>
</dbReference>
<dbReference type="PANTHER" id="PTHR10953">
    <property type="entry name" value="UBIQUITIN-ACTIVATING ENZYME E1"/>
    <property type="match status" value="1"/>
</dbReference>
<protein>
    <recommendedName>
        <fullName evidence="1">THIF-type NAD/FAD binding fold domain-containing protein</fullName>
    </recommendedName>
</protein>
<dbReference type="Proteomes" id="UP000000657">
    <property type="component" value="Chromosome"/>
</dbReference>
<dbReference type="GO" id="GO:0004792">
    <property type="term" value="F:thiosulfate-cyanide sulfurtransferase activity"/>
    <property type="evidence" value="ECO:0007669"/>
    <property type="project" value="TreeGrafter"/>
</dbReference>
<dbReference type="SUPFAM" id="SSF69572">
    <property type="entry name" value="Activating enzymes of the ubiquitin-like proteins"/>
    <property type="match status" value="1"/>
</dbReference>
<organism evidence="2 3">
    <name type="scientific">Frankia alni (strain DSM 45986 / CECT 9034 / ACN14a)</name>
    <dbReference type="NCBI Taxonomy" id="326424"/>
    <lineage>
        <taxon>Bacteria</taxon>
        <taxon>Bacillati</taxon>
        <taxon>Actinomycetota</taxon>
        <taxon>Actinomycetes</taxon>
        <taxon>Frankiales</taxon>
        <taxon>Frankiaceae</taxon>
        <taxon>Frankia</taxon>
    </lineage>
</organism>
<accession>Q0RSD9</accession>